<keyword evidence="6" id="KW-0456">Lyase</keyword>
<evidence type="ECO:0000256" key="2">
    <source>
        <dbReference type="ARBA" id="ARBA00022525"/>
    </source>
</evidence>
<dbReference type="Pfam" id="PF18099">
    <property type="entry name" value="CBM_35_2"/>
    <property type="match status" value="1"/>
</dbReference>
<proteinExistence type="predicted"/>
<evidence type="ECO:0000256" key="4">
    <source>
        <dbReference type="SAM" id="SignalP"/>
    </source>
</evidence>
<dbReference type="Gene3D" id="1.50.10.100">
    <property type="entry name" value="Chondroitin AC/alginate lyase"/>
    <property type="match status" value="1"/>
</dbReference>
<evidence type="ECO:0000256" key="3">
    <source>
        <dbReference type="ARBA" id="ARBA00022729"/>
    </source>
</evidence>
<dbReference type="SUPFAM" id="SSF49785">
    <property type="entry name" value="Galactose-binding domain-like"/>
    <property type="match status" value="1"/>
</dbReference>
<dbReference type="PROSITE" id="PS51175">
    <property type="entry name" value="CBM6"/>
    <property type="match status" value="1"/>
</dbReference>
<dbReference type="SUPFAM" id="SSF48230">
    <property type="entry name" value="Chondroitin AC/alginate lyase"/>
    <property type="match status" value="1"/>
</dbReference>
<feature type="signal peptide" evidence="4">
    <location>
        <begin position="1"/>
        <end position="23"/>
    </location>
</feature>
<dbReference type="Gene3D" id="2.60.120.260">
    <property type="entry name" value="Galactose-binding domain-like"/>
    <property type="match status" value="1"/>
</dbReference>
<keyword evidence="7" id="KW-1185">Reference proteome</keyword>
<keyword evidence="2" id="KW-0964">Secreted</keyword>
<dbReference type="Pfam" id="PF24517">
    <property type="entry name" value="CBM96"/>
    <property type="match status" value="2"/>
</dbReference>
<evidence type="ECO:0000313" key="7">
    <source>
        <dbReference type="Proteomes" id="UP000252415"/>
    </source>
</evidence>
<feature type="chain" id="PRO_5038794086" evidence="4">
    <location>
        <begin position="24"/>
        <end position="975"/>
    </location>
</feature>
<evidence type="ECO:0000259" key="5">
    <source>
        <dbReference type="PROSITE" id="PS51175"/>
    </source>
</evidence>
<dbReference type="CDD" id="cd04080">
    <property type="entry name" value="CBM6_cellulase-like"/>
    <property type="match status" value="1"/>
</dbReference>
<evidence type="ECO:0000256" key="1">
    <source>
        <dbReference type="ARBA" id="ARBA00004613"/>
    </source>
</evidence>
<feature type="domain" description="CBM6" evidence="5">
    <location>
        <begin position="680"/>
        <end position="808"/>
    </location>
</feature>
<comment type="subcellular location">
    <subcellularLocation>
        <location evidence="1">Secreted</location>
    </subcellularLocation>
</comment>
<sequence>MKRTIRMLGIISLLITMVFTTFSMQNETVSASTATELSPIADSYVNSGAVSTNYGTATSMVTKESAANDRSAYLKFDLSGLTGSSVSSATLRLYVKSLTAAADRTAYSVSTDTWTESGLTYSNMPAFGNPAGSVRVTNTGWVEFDVTSYVMSEFAGDEIVSLYIKDPIADNDIGIDFYSKENGSTQPVLSVITEPARFHPAPTDSTPFVHPGALFKRSDLERMKYMVDAQKEPWLTSYNQLKADSKASYDYVVRGNSSWTVVARGGIHGPEFESDVTAAYFNSLMWAITGDSRHAAKAVEIFNSWSNLTEMTGGGTEALNAGLYAWKLVEAAEIIKSTYTGWSASDLQKFKDMLVYPGYSQTSVPASVTANNGTFYWRIYNGDSGRHGNQDIIPFRAMLSMGVFLDNRVMYDRALRYFKGLPHRSDDIPYASGPSNPGAQSATNDYFDTFVQSKQTTVADWGYNGVIRNYVWSNGQNQESSRDQQHAFLGLGMLECVSDVAWNQGDDLWNYLDNRLLKGFEFMGQYNTSFVQSYPDQTTPWEPTNFIKRFDRTGRWYSKQINQYFESNFTNVSRGDFAVNRPVYEQAVAHFQVRMGLSDDEAKWTKRSRDYAISASGYEKTGFSLDHPGWGALTFRRPSLAAGDPIKGFSGGAPQFGMHVLPGAVEAENYDYFPIDGEGRTYHDLTVSNSGGQYRDDGVDIKSVSTNNYALTDLDNGEWFTYTVHVPVTGNYKINVDYEASNGNGSIKFAFDGTDATSNVTLPSTGGASNWSTYTVASNAALTKGVQAMRVFVSGTSDAFHLNRILISNSGAAAVTTDVSAAADSYVNSGAVSTNYGADTYMVTKQSTSNDRSAYLKFDLSGITGTVISAKLKLNVKSKSANADRTVYDVADDSWTETGITYTNRPAIGGAIATKPVTSLGWIELDVTSAVAAQNAGDKIVSLYVKDPIATNNIGIDFFTKENGSNSPVLTVVTN</sequence>
<dbReference type="InterPro" id="IPR008979">
    <property type="entry name" value="Galactose-bd-like_sf"/>
</dbReference>
<dbReference type="InterPro" id="IPR055372">
    <property type="entry name" value="CBM96"/>
</dbReference>
<comment type="caution">
    <text evidence="6">The sequence shown here is derived from an EMBL/GenBank/DDBJ whole genome shotgun (WGS) entry which is preliminary data.</text>
</comment>
<dbReference type="GO" id="GO:0005576">
    <property type="term" value="C:extracellular region"/>
    <property type="evidence" value="ECO:0007669"/>
    <property type="project" value="UniProtKB-SubCell"/>
</dbReference>
<evidence type="ECO:0000313" key="6">
    <source>
        <dbReference type="EMBL" id="RCW48887.1"/>
    </source>
</evidence>
<dbReference type="AlphaFoldDB" id="A0A368W1I3"/>
<gene>
    <name evidence="6" type="ORF">DFP97_10571</name>
</gene>
<accession>A0A368W1I3</accession>
<dbReference type="InterPro" id="IPR006584">
    <property type="entry name" value="Cellulose-bd_IV"/>
</dbReference>
<dbReference type="GO" id="GO:0016829">
    <property type="term" value="F:lyase activity"/>
    <property type="evidence" value="ECO:0007669"/>
    <property type="project" value="UniProtKB-KW"/>
</dbReference>
<dbReference type="Proteomes" id="UP000252415">
    <property type="component" value="Unassembled WGS sequence"/>
</dbReference>
<dbReference type="NCBIfam" id="NF033679">
    <property type="entry name" value="DNRLRE_dom"/>
    <property type="match status" value="2"/>
</dbReference>
<keyword evidence="3 4" id="KW-0732">Signal</keyword>
<reference evidence="6 7" key="1">
    <citation type="submission" date="2018-07" db="EMBL/GenBank/DDBJ databases">
        <title>Genomic Encyclopedia of Type Strains, Phase III (KMG-III): the genomes of soil and plant-associated and newly described type strains.</title>
        <authorList>
            <person name="Whitman W."/>
        </authorList>
    </citation>
    <scope>NUCLEOTIDE SEQUENCE [LARGE SCALE GENOMIC DNA]</scope>
    <source>
        <strain evidence="6 7">CECT 7506</strain>
    </source>
</reference>
<organism evidence="6 7">
    <name type="scientific">Paenibacillus prosopidis</name>
    <dbReference type="NCBI Taxonomy" id="630520"/>
    <lineage>
        <taxon>Bacteria</taxon>
        <taxon>Bacillati</taxon>
        <taxon>Bacillota</taxon>
        <taxon>Bacilli</taxon>
        <taxon>Bacillales</taxon>
        <taxon>Paenibacillaceae</taxon>
        <taxon>Paenibacillus</taxon>
    </lineage>
</organism>
<dbReference type="EMBL" id="QPJD01000005">
    <property type="protein sequence ID" value="RCW48887.1"/>
    <property type="molecule type" value="Genomic_DNA"/>
</dbReference>
<dbReference type="InterPro" id="IPR041342">
    <property type="entry name" value="CBM35"/>
</dbReference>
<dbReference type="GO" id="GO:0030246">
    <property type="term" value="F:carbohydrate binding"/>
    <property type="evidence" value="ECO:0007669"/>
    <property type="project" value="InterPro"/>
</dbReference>
<protein>
    <submittedName>
        <fullName evidence="6">Alginate lyase</fullName>
    </submittedName>
</protein>
<dbReference type="InterPro" id="IPR008929">
    <property type="entry name" value="Chondroitin_lyas"/>
</dbReference>
<name>A0A368W1I3_9BACL</name>
<dbReference type="SMART" id="SM00606">
    <property type="entry name" value="CBD_IV"/>
    <property type="match status" value="1"/>
</dbReference>
<dbReference type="InterPro" id="IPR005084">
    <property type="entry name" value="CBM6"/>
</dbReference>